<organism evidence="1 2">
    <name type="scientific">Bacillus manliponensis</name>
    <dbReference type="NCBI Taxonomy" id="574376"/>
    <lineage>
        <taxon>Bacteria</taxon>
        <taxon>Bacillati</taxon>
        <taxon>Bacillota</taxon>
        <taxon>Bacilli</taxon>
        <taxon>Bacillales</taxon>
        <taxon>Bacillaceae</taxon>
        <taxon>Bacillus</taxon>
        <taxon>Bacillus cereus group</taxon>
    </lineage>
</organism>
<comment type="caution">
    <text evidence="1">The sequence shown here is derived from an EMBL/GenBank/DDBJ whole genome shotgun (WGS) entry which is preliminary data.</text>
</comment>
<sequence>MRNTQQMLAITEVGEKWINEKGVIVEHKSEGIKWELTDSFVEIGVEVWNMRWLKLPKNPEINIPQGKEKKEQMSLMFTPSHKEKARRIAKSHNISVSELFAYWLDQH</sequence>
<dbReference type="OrthoDB" id="10014726at2"/>
<keyword evidence="2" id="KW-1185">Reference proteome</keyword>
<evidence type="ECO:0000313" key="2">
    <source>
        <dbReference type="Proteomes" id="UP000027822"/>
    </source>
</evidence>
<proteinExistence type="predicted"/>
<name>A0A073JSA7_9BACI</name>
<protein>
    <submittedName>
        <fullName evidence="1">Uncharacterized protein</fullName>
    </submittedName>
</protein>
<accession>A0A073JSA7</accession>
<dbReference type="Proteomes" id="UP000027822">
    <property type="component" value="Unassembled WGS sequence"/>
</dbReference>
<gene>
    <name evidence="1" type="ORF">BAMA_10580</name>
</gene>
<dbReference type="RefSeq" id="WP_034642283.1">
    <property type="nucleotide sequence ID" value="NZ_CBCSJC010000034.1"/>
</dbReference>
<reference evidence="1 2" key="1">
    <citation type="submission" date="2014-06" db="EMBL/GenBank/DDBJ databases">
        <title>Draft genome sequence of Bacillus manliponensis JCM 15802 (MCCC 1A00708).</title>
        <authorList>
            <person name="Lai Q."/>
            <person name="Liu Y."/>
            <person name="Shao Z."/>
        </authorList>
    </citation>
    <scope>NUCLEOTIDE SEQUENCE [LARGE SCALE GENOMIC DNA]</scope>
    <source>
        <strain evidence="1 2">JCM 15802</strain>
    </source>
</reference>
<dbReference type="EMBL" id="JOTN01000020">
    <property type="protein sequence ID" value="KEK17919.1"/>
    <property type="molecule type" value="Genomic_DNA"/>
</dbReference>
<dbReference type="AlphaFoldDB" id="A0A073JSA7"/>
<evidence type="ECO:0000313" key="1">
    <source>
        <dbReference type="EMBL" id="KEK17919.1"/>
    </source>
</evidence>